<evidence type="ECO:0000259" key="10">
    <source>
        <dbReference type="Pfam" id="PF10502"/>
    </source>
</evidence>
<protein>
    <recommendedName>
        <fullName evidence="4 8">Signal peptidase I</fullName>
        <ecNumber evidence="3 8">3.4.21.89</ecNumber>
    </recommendedName>
</protein>
<dbReference type="Gene3D" id="2.10.109.10">
    <property type="entry name" value="Umud Fragment, subunit A"/>
    <property type="match status" value="1"/>
</dbReference>
<feature type="active site" evidence="7">
    <location>
        <position position="100"/>
    </location>
</feature>
<comment type="subcellular location">
    <subcellularLocation>
        <location evidence="9">Membrane</location>
        <topology evidence="9">Single-pass type II membrane protein</topology>
    </subcellularLocation>
</comment>
<keyword evidence="12" id="KW-1185">Reference proteome</keyword>
<dbReference type="PANTHER" id="PTHR43390">
    <property type="entry name" value="SIGNAL PEPTIDASE I"/>
    <property type="match status" value="1"/>
</dbReference>
<evidence type="ECO:0000256" key="3">
    <source>
        <dbReference type="ARBA" id="ARBA00013208"/>
    </source>
</evidence>
<evidence type="ECO:0000256" key="7">
    <source>
        <dbReference type="PIRSR" id="PIRSR600223-1"/>
    </source>
</evidence>
<dbReference type="PROSITE" id="PS00761">
    <property type="entry name" value="SPASE_I_3"/>
    <property type="match status" value="1"/>
</dbReference>
<name>A0A7W4IU11_9PROT</name>
<feature type="domain" description="Peptidase S26" evidence="10">
    <location>
        <begin position="10"/>
        <end position="218"/>
    </location>
</feature>
<sequence length="248" mass="26854">MPSTRGTFGWVPGWGFFAVLIVLSRVALATPYVVPSGSMQPTLLIGDYLLARPLAYGISTANLPFGNRLPQGGRLFQRLPRRGDVIVFRSPARTDTTFVKRVIGLPGDRIALSGGRVWLNGRELAWKDEGPAREELSDGRTVPAERFTETLPGGTRHLLLKTPDGTPLDDMAEVTIPAGHLFVMGDNRDNSADSRVPQAEGGVGLLPLWNLQGKVMVVTVSRDSVAPLGGVGDYLASVRPARFLKWVD</sequence>
<reference evidence="11 12" key="1">
    <citation type="submission" date="2020-04" db="EMBL/GenBank/DDBJ databases">
        <title>Description of novel Gluconacetobacter.</title>
        <authorList>
            <person name="Sombolestani A."/>
        </authorList>
    </citation>
    <scope>NUCLEOTIDE SEQUENCE [LARGE SCALE GENOMIC DNA]</scope>
    <source>
        <strain evidence="11 12">LMG 27801</strain>
    </source>
</reference>
<dbReference type="GO" id="GO:0004252">
    <property type="term" value="F:serine-type endopeptidase activity"/>
    <property type="evidence" value="ECO:0007669"/>
    <property type="project" value="InterPro"/>
</dbReference>
<evidence type="ECO:0000256" key="1">
    <source>
        <dbReference type="ARBA" id="ARBA00000677"/>
    </source>
</evidence>
<dbReference type="GO" id="GO:0016020">
    <property type="term" value="C:membrane"/>
    <property type="evidence" value="ECO:0007669"/>
    <property type="project" value="UniProtKB-SubCell"/>
</dbReference>
<evidence type="ECO:0000313" key="12">
    <source>
        <dbReference type="Proteomes" id="UP000559860"/>
    </source>
</evidence>
<evidence type="ECO:0000256" key="2">
    <source>
        <dbReference type="ARBA" id="ARBA00009370"/>
    </source>
</evidence>
<dbReference type="PANTHER" id="PTHR43390:SF1">
    <property type="entry name" value="CHLOROPLAST PROCESSING PEPTIDASE"/>
    <property type="match status" value="1"/>
</dbReference>
<dbReference type="InterPro" id="IPR019758">
    <property type="entry name" value="Pept_S26A_signal_pept_1_CS"/>
</dbReference>
<dbReference type="PROSITE" id="PS00760">
    <property type="entry name" value="SPASE_I_2"/>
    <property type="match status" value="1"/>
</dbReference>
<dbReference type="InterPro" id="IPR000223">
    <property type="entry name" value="Pept_S26A_signal_pept_1"/>
</dbReference>
<evidence type="ECO:0000256" key="6">
    <source>
        <dbReference type="ARBA" id="ARBA00022801"/>
    </source>
</evidence>
<dbReference type="Proteomes" id="UP000559860">
    <property type="component" value="Unassembled WGS sequence"/>
</dbReference>
<dbReference type="Pfam" id="PF10502">
    <property type="entry name" value="Peptidase_S26"/>
    <property type="match status" value="1"/>
</dbReference>
<dbReference type="InterPro" id="IPR019756">
    <property type="entry name" value="Pept_S26A_signal_pept_1_Ser-AS"/>
</dbReference>
<comment type="caution">
    <text evidence="11">The sequence shown here is derived from an EMBL/GenBank/DDBJ whole genome shotgun (WGS) entry which is preliminary data.</text>
</comment>
<dbReference type="PRINTS" id="PR00727">
    <property type="entry name" value="LEADERPTASE"/>
</dbReference>
<comment type="similarity">
    <text evidence="2 9">Belongs to the peptidase S26 family.</text>
</comment>
<dbReference type="PROSITE" id="PS00501">
    <property type="entry name" value="SPASE_I_1"/>
    <property type="match status" value="1"/>
</dbReference>
<dbReference type="CDD" id="cd06530">
    <property type="entry name" value="S26_SPase_I"/>
    <property type="match status" value="1"/>
</dbReference>
<dbReference type="InterPro" id="IPR036286">
    <property type="entry name" value="LexA/Signal_pep-like_sf"/>
</dbReference>
<dbReference type="SUPFAM" id="SSF51306">
    <property type="entry name" value="LexA/Signal peptidase"/>
    <property type="match status" value="1"/>
</dbReference>
<comment type="catalytic activity">
    <reaction evidence="1 8">
        <text>Cleavage of hydrophobic, N-terminal signal or leader sequences from secreted and periplasmic proteins.</text>
        <dbReference type="EC" id="3.4.21.89"/>
    </reaction>
</comment>
<accession>A0A7W4IU11</accession>
<feature type="active site" evidence="7">
    <location>
        <position position="38"/>
    </location>
</feature>
<keyword evidence="6 8" id="KW-0378">Hydrolase</keyword>
<dbReference type="EMBL" id="JABEQD010000007">
    <property type="protein sequence ID" value="MBB2169039.1"/>
    <property type="molecule type" value="Genomic_DNA"/>
</dbReference>
<proteinExistence type="inferred from homology"/>
<evidence type="ECO:0000256" key="5">
    <source>
        <dbReference type="ARBA" id="ARBA00022670"/>
    </source>
</evidence>
<evidence type="ECO:0000256" key="8">
    <source>
        <dbReference type="RuleBase" id="RU003993"/>
    </source>
</evidence>
<dbReference type="EC" id="3.4.21.89" evidence="3 8"/>
<gene>
    <name evidence="11" type="primary">lepB</name>
    <name evidence="11" type="ORF">HLH36_11825</name>
</gene>
<dbReference type="InterPro" id="IPR019533">
    <property type="entry name" value="Peptidase_S26"/>
</dbReference>
<keyword evidence="5 8" id="KW-0645">Protease</keyword>
<dbReference type="GO" id="GO:0006465">
    <property type="term" value="P:signal peptide processing"/>
    <property type="evidence" value="ECO:0007669"/>
    <property type="project" value="InterPro"/>
</dbReference>
<dbReference type="NCBIfam" id="TIGR02227">
    <property type="entry name" value="sigpep_I_bact"/>
    <property type="match status" value="1"/>
</dbReference>
<dbReference type="GO" id="GO:0009003">
    <property type="term" value="F:signal peptidase activity"/>
    <property type="evidence" value="ECO:0007669"/>
    <property type="project" value="UniProtKB-EC"/>
</dbReference>
<evidence type="ECO:0000256" key="9">
    <source>
        <dbReference type="RuleBase" id="RU362042"/>
    </source>
</evidence>
<evidence type="ECO:0000313" key="11">
    <source>
        <dbReference type="EMBL" id="MBB2169039.1"/>
    </source>
</evidence>
<dbReference type="InterPro" id="IPR019757">
    <property type="entry name" value="Pept_S26A_signal_pept_1_Lys-AS"/>
</dbReference>
<dbReference type="AlphaFoldDB" id="A0A7W4IU11"/>
<evidence type="ECO:0000256" key="4">
    <source>
        <dbReference type="ARBA" id="ARBA00019232"/>
    </source>
</evidence>
<organism evidence="11 12">
    <name type="scientific">Gluconacetobacter aggeris</name>
    <dbReference type="NCBI Taxonomy" id="1286186"/>
    <lineage>
        <taxon>Bacteria</taxon>
        <taxon>Pseudomonadati</taxon>
        <taxon>Pseudomonadota</taxon>
        <taxon>Alphaproteobacteria</taxon>
        <taxon>Acetobacterales</taxon>
        <taxon>Acetobacteraceae</taxon>
        <taxon>Gluconacetobacter</taxon>
    </lineage>
</organism>